<dbReference type="Pfam" id="PF01814">
    <property type="entry name" value="Hemerythrin"/>
    <property type="match status" value="1"/>
</dbReference>
<gene>
    <name evidence="2" type="ORF">N7493_012027</name>
</gene>
<dbReference type="PANTHER" id="PTHR35585:SF3">
    <property type="entry name" value="HEMERYTHRIN-LIKE DOMAIN-CONTAINING PROTEIN"/>
    <property type="match status" value="1"/>
</dbReference>
<dbReference type="InterPro" id="IPR012312">
    <property type="entry name" value="Hemerythrin-like"/>
</dbReference>
<keyword evidence="3" id="KW-1185">Reference proteome</keyword>
<reference evidence="2" key="1">
    <citation type="journal article" date="2023" name="IMA Fungus">
        <title>Comparative genomic study of the Penicillium genus elucidates a diverse pangenome and 15 lateral gene transfer events.</title>
        <authorList>
            <person name="Petersen C."/>
            <person name="Sorensen T."/>
            <person name="Nielsen M.R."/>
            <person name="Sondergaard T.E."/>
            <person name="Sorensen J.L."/>
            <person name="Fitzpatrick D.A."/>
            <person name="Frisvad J.C."/>
            <person name="Nielsen K.L."/>
        </authorList>
    </citation>
    <scope>NUCLEOTIDE SEQUENCE</scope>
    <source>
        <strain evidence="2">IBT 17514</strain>
    </source>
</reference>
<dbReference type="Gene3D" id="1.20.120.520">
    <property type="entry name" value="nmb1532 protein domain like"/>
    <property type="match status" value="1"/>
</dbReference>
<evidence type="ECO:0000313" key="2">
    <source>
        <dbReference type="EMBL" id="KAJ5700981.1"/>
    </source>
</evidence>
<accession>A0AAD6HA45</accession>
<dbReference type="PANTHER" id="PTHR35585">
    <property type="entry name" value="HHE DOMAIN PROTEIN (AFU_ORTHOLOGUE AFUA_4G00730)"/>
    <property type="match status" value="1"/>
</dbReference>
<dbReference type="EMBL" id="JAQJAN010000024">
    <property type="protein sequence ID" value="KAJ5700981.1"/>
    <property type="molecule type" value="Genomic_DNA"/>
</dbReference>
<evidence type="ECO:0000259" key="1">
    <source>
        <dbReference type="Pfam" id="PF01814"/>
    </source>
</evidence>
<protein>
    <submittedName>
        <fullName evidence="2">HHE domain protein</fullName>
    </submittedName>
</protein>
<reference evidence="2" key="2">
    <citation type="submission" date="2023-01" db="EMBL/GenBank/DDBJ databases">
        <authorList>
            <person name="Petersen C."/>
        </authorList>
    </citation>
    <scope>NUCLEOTIDE SEQUENCE</scope>
    <source>
        <strain evidence="2">IBT 17514</strain>
    </source>
</reference>
<comment type="caution">
    <text evidence="2">The sequence shown here is derived from an EMBL/GenBank/DDBJ whole genome shotgun (WGS) entry which is preliminary data.</text>
</comment>
<dbReference type="AlphaFoldDB" id="A0AAD6HA45"/>
<feature type="domain" description="Hemerythrin-like" evidence="1">
    <location>
        <begin position="5"/>
        <end position="114"/>
    </location>
</feature>
<dbReference type="Proteomes" id="UP001215712">
    <property type="component" value="Unassembled WGS sequence"/>
</dbReference>
<name>A0AAD6HA45_9EURO</name>
<organism evidence="2 3">
    <name type="scientific">Penicillium malachiteum</name>
    <dbReference type="NCBI Taxonomy" id="1324776"/>
    <lineage>
        <taxon>Eukaryota</taxon>
        <taxon>Fungi</taxon>
        <taxon>Dikarya</taxon>
        <taxon>Ascomycota</taxon>
        <taxon>Pezizomycotina</taxon>
        <taxon>Eurotiomycetes</taxon>
        <taxon>Eurotiomycetidae</taxon>
        <taxon>Eurotiales</taxon>
        <taxon>Aspergillaceae</taxon>
        <taxon>Penicillium</taxon>
    </lineage>
</organism>
<sequence length="190" mass="22118">MSRISDVICNDHKDLKAYYQRILQAEDEDEQTRWQNMLTWELARHVVGEELVLYPALKKHLQEDAVEDHQKHQMIKDKLAVFQSLRSDDPRFMPTVAVLMDDLAAHVTHEEKIDLTNLEGAISEEESKRLALSFERTKHFVPTRAHPSAPDRPPYQTAIGLITAPLDYLQDLFRKWPEPEETLDHDAPQE</sequence>
<proteinExistence type="predicted"/>
<evidence type="ECO:0000313" key="3">
    <source>
        <dbReference type="Proteomes" id="UP001215712"/>
    </source>
</evidence>